<dbReference type="InterPro" id="IPR001046">
    <property type="entry name" value="NRAMP_fam"/>
</dbReference>
<feature type="transmembrane region" description="Helical" evidence="6">
    <location>
        <begin position="582"/>
        <end position="608"/>
    </location>
</feature>
<accession>A0A9P4MAJ4</accession>
<evidence type="ECO:0000313" key="8">
    <source>
        <dbReference type="Proteomes" id="UP000799772"/>
    </source>
</evidence>
<feature type="transmembrane region" description="Helical" evidence="6">
    <location>
        <begin position="170"/>
        <end position="192"/>
    </location>
</feature>
<dbReference type="PRINTS" id="PR00447">
    <property type="entry name" value="NATRESASSCMP"/>
</dbReference>
<keyword evidence="8" id="KW-1185">Reference proteome</keyword>
<dbReference type="GO" id="GO:0015086">
    <property type="term" value="F:cadmium ion transmembrane transporter activity"/>
    <property type="evidence" value="ECO:0007669"/>
    <property type="project" value="TreeGrafter"/>
</dbReference>
<keyword evidence="4 6" id="KW-0472">Membrane</keyword>
<dbReference type="NCBIfam" id="TIGR01197">
    <property type="entry name" value="nramp"/>
    <property type="match status" value="1"/>
</dbReference>
<evidence type="ECO:0000256" key="1">
    <source>
        <dbReference type="ARBA" id="ARBA00004141"/>
    </source>
</evidence>
<dbReference type="GO" id="GO:0005384">
    <property type="term" value="F:manganese ion transmembrane transporter activity"/>
    <property type="evidence" value="ECO:0007669"/>
    <property type="project" value="TreeGrafter"/>
</dbReference>
<evidence type="ECO:0000313" key="7">
    <source>
        <dbReference type="EMBL" id="KAF2104053.1"/>
    </source>
</evidence>
<protein>
    <submittedName>
        <fullName evidence="7">Transporter protein smf2</fullName>
    </submittedName>
</protein>
<dbReference type="PANTHER" id="PTHR11706">
    <property type="entry name" value="SOLUTE CARRIER PROTEIN FAMILY 11 MEMBER"/>
    <property type="match status" value="1"/>
</dbReference>
<feature type="transmembrane region" description="Helical" evidence="6">
    <location>
        <begin position="396"/>
        <end position="421"/>
    </location>
</feature>
<feature type="transmembrane region" description="Helical" evidence="6">
    <location>
        <begin position="278"/>
        <end position="300"/>
    </location>
</feature>
<reference evidence="7" key="1">
    <citation type="journal article" date="2020" name="Stud. Mycol.">
        <title>101 Dothideomycetes genomes: a test case for predicting lifestyles and emergence of pathogens.</title>
        <authorList>
            <person name="Haridas S."/>
            <person name="Albert R."/>
            <person name="Binder M."/>
            <person name="Bloem J."/>
            <person name="Labutti K."/>
            <person name="Salamov A."/>
            <person name="Andreopoulos B."/>
            <person name="Baker S."/>
            <person name="Barry K."/>
            <person name="Bills G."/>
            <person name="Bluhm B."/>
            <person name="Cannon C."/>
            <person name="Castanera R."/>
            <person name="Culley D."/>
            <person name="Daum C."/>
            <person name="Ezra D."/>
            <person name="Gonzalez J."/>
            <person name="Henrissat B."/>
            <person name="Kuo A."/>
            <person name="Liang C."/>
            <person name="Lipzen A."/>
            <person name="Lutzoni F."/>
            <person name="Magnuson J."/>
            <person name="Mondo S."/>
            <person name="Nolan M."/>
            <person name="Ohm R."/>
            <person name="Pangilinan J."/>
            <person name="Park H.-J."/>
            <person name="Ramirez L."/>
            <person name="Alfaro M."/>
            <person name="Sun H."/>
            <person name="Tritt A."/>
            <person name="Yoshinaga Y."/>
            <person name="Zwiers L.-H."/>
            <person name="Turgeon B."/>
            <person name="Goodwin S."/>
            <person name="Spatafora J."/>
            <person name="Crous P."/>
            <person name="Grigoriev I."/>
        </authorList>
    </citation>
    <scope>NUCLEOTIDE SEQUENCE</scope>
    <source>
        <strain evidence="7">CBS 133067</strain>
    </source>
</reference>
<dbReference type="Pfam" id="PF01566">
    <property type="entry name" value="Nramp"/>
    <property type="match status" value="1"/>
</dbReference>
<dbReference type="PANTHER" id="PTHR11706:SF101">
    <property type="entry name" value="MANGANESE TRANSPORTER SMF1"/>
    <property type="match status" value="1"/>
</dbReference>
<dbReference type="Proteomes" id="UP000799772">
    <property type="component" value="Unassembled WGS sequence"/>
</dbReference>
<feature type="compositionally biased region" description="Polar residues" evidence="5">
    <location>
        <begin position="27"/>
        <end position="37"/>
    </location>
</feature>
<evidence type="ECO:0000256" key="4">
    <source>
        <dbReference type="ARBA" id="ARBA00023136"/>
    </source>
</evidence>
<comment type="subcellular location">
    <subcellularLocation>
        <location evidence="1">Membrane</location>
        <topology evidence="1">Multi-pass membrane protein</topology>
    </subcellularLocation>
</comment>
<sequence>MNCPSRVDADLLNDGHNQNPPALAADLTTNSDLNHIANSRRQRGHKLDDEDPSITDRIPSELSDTVKVPSHGDGGAEGGREGGDQKSQALGDDVEISRASTPKPDDHRSSSGDSNRGFGAYCTTSFDNARRVWRQFRRFLGPGVLISCAYIDPGNYATDVAAGASYRFKLLFVILMANVFAIFLQSLCAKLGSVTGKNLPEMCREHLPPWLNYVLYFFNEVAIVATDIAEVIGFAIALNLLSQNTIPLAAGCAISIVSVMFILFFYKPSGTMKAIRVFEAGVALLVFGVVVCFCIQLSLIKGTNVGEVFKGYLPSSALIQKKGLYQACGILGATVMPHSLFLGSGLVQSRLRDFDVREGIVPATDEVDEKDTRSMPNHQPSLAAIRACLPYSIAELALSLFSFALFVNSAILIVAGAALYGTPGADDADIFGIYNLLSSSIGKAAGIIFALALLLSGTSAGIVCTMAGQMVSEGQLNWKMQPWMRRLITRTISIIPSIIIAGAVGREGLSTALVASQVILSCLLPIVSAPLIYFTCRAKYMTVGEERVGPGERSELRPLGNVAAAAEDNTSVMQGVSLKNSWITTTAAGIIWAIITLMNVAAIVLLIIGGN</sequence>
<dbReference type="GO" id="GO:0005886">
    <property type="term" value="C:plasma membrane"/>
    <property type="evidence" value="ECO:0007669"/>
    <property type="project" value="TreeGrafter"/>
</dbReference>
<dbReference type="GO" id="GO:0030026">
    <property type="term" value="P:intracellular manganese ion homeostasis"/>
    <property type="evidence" value="ECO:0007669"/>
    <property type="project" value="TreeGrafter"/>
</dbReference>
<feature type="transmembrane region" description="Helical" evidence="6">
    <location>
        <begin position="511"/>
        <end position="534"/>
    </location>
</feature>
<name>A0A9P4MAJ4_9PEZI</name>
<evidence type="ECO:0000256" key="3">
    <source>
        <dbReference type="ARBA" id="ARBA00022989"/>
    </source>
</evidence>
<feature type="transmembrane region" description="Helical" evidence="6">
    <location>
        <begin position="139"/>
        <end position="158"/>
    </location>
</feature>
<keyword evidence="3 6" id="KW-1133">Transmembrane helix</keyword>
<evidence type="ECO:0000256" key="2">
    <source>
        <dbReference type="ARBA" id="ARBA00022692"/>
    </source>
</evidence>
<gene>
    <name evidence="7" type="ORF">NA57DRAFT_30192</name>
</gene>
<dbReference type="AlphaFoldDB" id="A0A9P4MAJ4"/>
<feature type="transmembrane region" description="Helical" evidence="6">
    <location>
        <begin position="441"/>
        <end position="466"/>
    </location>
</feature>
<feature type="transmembrane region" description="Helical" evidence="6">
    <location>
        <begin position="324"/>
        <end position="347"/>
    </location>
</feature>
<organism evidence="7 8">
    <name type="scientific">Rhizodiscina lignyota</name>
    <dbReference type="NCBI Taxonomy" id="1504668"/>
    <lineage>
        <taxon>Eukaryota</taxon>
        <taxon>Fungi</taxon>
        <taxon>Dikarya</taxon>
        <taxon>Ascomycota</taxon>
        <taxon>Pezizomycotina</taxon>
        <taxon>Dothideomycetes</taxon>
        <taxon>Pleosporomycetidae</taxon>
        <taxon>Aulographales</taxon>
        <taxon>Rhizodiscinaceae</taxon>
        <taxon>Rhizodiscina</taxon>
    </lineage>
</organism>
<dbReference type="OrthoDB" id="409173at2759"/>
<evidence type="ECO:0000256" key="5">
    <source>
        <dbReference type="SAM" id="MobiDB-lite"/>
    </source>
</evidence>
<keyword evidence="2 6" id="KW-0812">Transmembrane</keyword>
<evidence type="ECO:0000256" key="6">
    <source>
        <dbReference type="SAM" id="Phobius"/>
    </source>
</evidence>
<dbReference type="EMBL" id="ML978121">
    <property type="protein sequence ID" value="KAF2104053.1"/>
    <property type="molecule type" value="Genomic_DNA"/>
</dbReference>
<dbReference type="GO" id="GO:0034755">
    <property type="term" value="P:iron ion transmembrane transport"/>
    <property type="evidence" value="ECO:0007669"/>
    <property type="project" value="TreeGrafter"/>
</dbReference>
<feature type="transmembrane region" description="Helical" evidence="6">
    <location>
        <begin position="213"/>
        <end position="240"/>
    </location>
</feature>
<proteinExistence type="predicted"/>
<dbReference type="NCBIfam" id="NF037982">
    <property type="entry name" value="Nramp_1"/>
    <property type="match status" value="1"/>
</dbReference>
<feature type="transmembrane region" description="Helical" evidence="6">
    <location>
        <begin position="487"/>
        <end position="505"/>
    </location>
</feature>
<comment type="caution">
    <text evidence="7">The sequence shown here is derived from an EMBL/GenBank/DDBJ whole genome shotgun (WGS) entry which is preliminary data.</text>
</comment>
<feature type="transmembrane region" description="Helical" evidence="6">
    <location>
        <begin position="246"/>
        <end position="266"/>
    </location>
</feature>
<feature type="region of interest" description="Disordered" evidence="5">
    <location>
        <begin position="1"/>
        <end position="115"/>
    </location>
</feature>